<dbReference type="InterPro" id="IPR036691">
    <property type="entry name" value="Endo/exonu/phosph_ase_sf"/>
</dbReference>
<dbReference type="RefSeq" id="WP_118768389.1">
    <property type="nucleotide sequence ID" value="NZ_QWKP01000219.1"/>
</dbReference>
<dbReference type="Proteomes" id="UP000283374">
    <property type="component" value="Unassembled WGS sequence"/>
</dbReference>
<evidence type="ECO:0000256" key="2">
    <source>
        <dbReference type="ARBA" id="ARBA00023326"/>
    </source>
</evidence>
<dbReference type="SMART" id="SM00060">
    <property type="entry name" value="FN3"/>
    <property type="match status" value="3"/>
</dbReference>
<keyword evidence="1" id="KW-0326">Glycosidase</keyword>
<dbReference type="Gene3D" id="3.60.10.10">
    <property type="entry name" value="Endonuclease/exonuclease/phosphatase"/>
    <property type="match status" value="1"/>
</dbReference>
<dbReference type="InterPro" id="IPR005135">
    <property type="entry name" value="Endo/exonuclease/phosphatase"/>
</dbReference>
<keyword evidence="1" id="KW-0378">Hydrolase</keyword>
<dbReference type="GO" id="GO:0000272">
    <property type="term" value="P:polysaccharide catabolic process"/>
    <property type="evidence" value="ECO:0007669"/>
    <property type="project" value="UniProtKB-KW"/>
</dbReference>
<feature type="domain" description="Fibronectin type-III" evidence="3">
    <location>
        <begin position="44"/>
        <end position="135"/>
    </location>
</feature>
<dbReference type="EMBL" id="QWKP01000219">
    <property type="protein sequence ID" value="RHA37899.1"/>
    <property type="molecule type" value="Genomic_DNA"/>
</dbReference>
<dbReference type="Pfam" id="PF03372">
    <property type="entry name" value="Exo_endo_phos"/>
    <property type="match status" value="1"/>
</dbReference>
<dbReference type="CDD" id="cd00063">
    <property type="entry name" value="FN3"/>
    <property type="match status" value="1"/>
</dbReference>
<proteinExistence type="predicted"/>
<name>A0A413RI12_9CELL</name>
<sequence length="593" mass="64230">MPHQPPARSRVGRLGRRLVATVVALGVMGTVAVASSSAGPALATPATIGAGAVSHHTFDLAWAAVPRATGYRVEVAADPGFAHVVWRWGPTRETSMSVHGPGIDEDSTYYARVSAVADQNVSLPTSVVSVHTPWQAPGKPGEPRATKVSTSGFTVQWSPAARAEQYVAFVATDPDFTENVQEKTVTDTSLSVKVRDGRRYYVKVTPLRKGLTAATVDTTLKTPLKKLGKPGRVFAEPMSSSSLRVAWPAATNATGYTVQLLRKPGAKPSWTTTTTKPSAMIEGLKPSKAQLRPVFYVKVVANRYGLRHTSSKTVASTLLPGSTKRATSFTAQVSSYNLLKPSETDAGHRSWEKRYAAAAKQLRGLDLVGLQETPWNKTDGKRPVLRVAAKAHLALARHAGSKKPCTTASQPILYKRSRFTVVDCGRKQLADKGPKKWVTWALVRETKTGRKVFVANAHLLAHLDTASSTSQKVQRIRVQQTQRLAREIAARNTTDSPVILVGDLNTYPNRAAVTPIDVLARNGLVSAELVAAKRVGAEFASFHGFAAGRRSGHHFDHVIVDRQSEVLTYRVRHMDTRRAPSDHFQIVATVAVH</sequence>
<dbReference type="InterPro" id="IPR036116">
    <property type="entry name" value="FN3_sf"/>
</dbReference>
<reference evidence="4 5" key="1">
    <citation type="submission" date="2018-08" db="EMBL/GenBank/DDBJ databases">
        <title>Cellulomonas rhizosphaerae sp. nov., a novel actinomycete isolated from soil.</title>
        <authorList>
            <person name="Tian Y."/>
        </authorList>
    </citation>
    <scope>NUCLEOTIDE SEQUENCE [LARGE SCALE GENOMIC DNA]</scope>
    <source>
        <strain evidence="4 5">NEAU-TCZ24</strain>
    </source>
</reference>
<dbReference type="AlphaFoldDB" id="A0A413RI12"/>
<gene>
    <name evidence="4" type="ORF">D1825_15870</name>
</gene>
<dbReference type="GO" id="GO:0016798">
    <property type="term" value="F:hydrolase activity, acting on glycosyl bonds"/>
    <property type="evidence" value="ECO:0007669"/>
    <property type="project" value="UniProtKB-KW"/>
</dbReference>
<dbReference type="InterPro" id="IPR013783">
    <property type="entry name" value="Ig-like_fold"/>
</dbReference>
<accession>A0A413RI12</accession>
<evidence type="ECO:0000313" key="5">
    <source>
        <dbReference type="Proteomes" id="UP000283374"/>
    </source>
</evidence>
<dbReference type="SUPFAM" id="SSF56219">
    <property type="entry name" value="DNase I-like"/>
    <property type="match status" value="1"/>
</dbReference>
<dbReference type="OrthoDB" id="4812706at2"/>
<dbReference type="PROSITE" id="PS50853">
    <property type="entry name" value="FN3"/>
    <property type="match status" value="1"/>
</dbReference>
<dbReference type="SUPFAM" id="SSF49265">
    <property type="entry name" value="Fibronectin type III"/>
    <property type="match status" value="2"/>
</dbReference>
<dbReference type="InterPro" id="IPR003961">
    <property type="entry name" value="FN3_dom"/>
</dbReference>
<keyword evidence="2" id="KW-0119">Carbohydrate metabolism</keyword>
<organism evidence="4 5">
    <name type="scientific">Cellulomonas rhizosphaerae</name>
    <dbReference type="NCBI Taxonomy" id="2293719"/>
    <lineage>
        <taxon>Bacteria</taxon>
        <taxon>Bacillati</taxon>
        <taxon>Actinomycetota</taxon>
        <taxon>Actinomycetes</taxon>
        <taxon>Micrococcales</taxon>
        <taxon>Cellulomonadaceae</taxon>
        <taxon>Cellulomonas</taxon>
    </lineage>
</organism>
<evidence type="ECO:0000313" key="4">
    <source>
        <dbReference type="EMBL" id="RHA37899.1"/>
    </source>
</evidence>
<keyword evidence="2" id="KW-0624">Polysaccharide degradation</keyword>
<dbReference type="Gene3D" id="2.60.40.10">
    <property type="entry name" value="Immunoglobulins"/>
    <property type="match status" value="3"/>
</dbReference>
<evidence type="ECO:0000259" key="3">
    <source>
        <dbReference type="PROSITE" id="PS50853"/>
    </source>
</evidence>
<evidence type="ECO:0000256" key="1">
    <source>
        <dbReference type="ARBA" id="ARBA00023295"/>
    </source>
</evidence>
<comment type="caution">
    <text evidence="4">The sequence shown here is derived from an EMBL/GenBank/DDBJ whole genome shotgun (WGS) entry which is preliminary data.</text>
</comment>
<keyword evidence="5" id="KW-1185">Reference proteome</keyword>
<protein>
    <recommendedName>
        <fullName evidence="3">Fibronectin type-III domain-containing protein</fullName>
    </recommendedName>
</protein>